<organism evidence="3 4">
    <name type="scientific">Seohaeicola nanhaiensis</name>
    <dbReference type="NCBI Taxonomy" id="1387282"/>
    <lineage>
        <taxon>Bacteria</taxon>
        <taxon>Pseudomonadati</taxon>
        <taxon>Pseudomonadota</taxon>
        <taxon>Alphaproteobacteria</taxon>
        <taxon>Rhodobacterales</taxon>
        <taxon>Roseobacteraceae</taxon>
        <taxon>Seohaeicola</taxon>
    </lineage>
</organism>
<accession>A0ABV9KHR8</accession>
<keyword evidence="2" id="KW-0472">Membrane</keyword>
<dbReference type="Pfam" id="PF04186">
    <property type="entry name" value="FxsA"/>
    <property type="match status" value="1"/>
</dbReference>
<dbReference type="Proteomes" id="UP001595973">
    <property type="component" value="Unassembled WGS sequence"/>
</dbReference>
<dbReference type="InterPro" id="IPR007313">
    <property type="entry name" value="FxsA"/>
</dbReference>
<feature type="transmembrane region" description="Helical" evidence="2">
    <location>
        <begin position="28"/>
        <end position="49"/>
    </location>
</feature>
<dbReference type="EMBL" id="JBHSGI010000009">
    <property type="protein sequence ID" value="MFC4669106.1"/>
    <property type="molecule type" value="Genomic_DNA"/>
</dbReference>
<dbReference type="RefSeq" id="WP_380717516.1">
    <property type="nucleotide sequence ID" value="NZ_JBHSGI010000009.1"/>
</dbReference>
<sequence length="162" mass="17723">MYLFLALLLVPIIEIALFIQVGGLIGLWPTLAIVVLTAIIGSWLMRVQGRLALAQLGKSFSELRDPTEPLAHGAMILVAGILLLTPGFFTDAMGFALLIPPVRAAVMRFASSRIKIQRFQMGPAPQRRYPDGDIVEGEYQDVTPHRGHDSGPSGWVKGPERH</sequence>
<proteinExistence type="predicted"/>
<evidence type="ECO:0000256" key="1">
    <source>
        <dbReference type="SAM" id="MobiDB-lite"/>
    </source>
</evidence>
<name>A0ABV9KHR8_9RHOB</name>
<evidence type="ECO:0000313" key="4">
    <source>
        <dbReference type="Proteomes" id="UP001595973"/>
    </source>
</evidence>
<dbReference type="PANTHER" id="PTHR35335">
    <property type="entry name" value="UPF0716 PROTEIN FXSA"/>
    <property type="match status" value="1"/>
</dbReference>
<comment type="caution">
    <text evidence="3">The sequence shown here is derived from an EMBL/GenBank/DDBJ whole genome shotgun (WGS) entry which is preliminary data.</text>
</comment>
<evidence type="ECO:0000313" key="3">
    <source>
        <dbReference type="EMBL" id="MFC4669106.1"/>
    </source>
</evidence>
<keyword evidence="4" id="KW-1185">Reference proteome</keyword>
<dbReference type="PANTHER" id="PTHR35335:SF1">
    <property type="entry name" value="UPF0716 PROTEIN FXSA"/>
    <property type="match status" value="1"/>
</dbReference>
<feature type="transmembrane region" description="Helical" evidence="2">
    <location>
        <begin position="70"/>
        <end position="89"/>
    </location>
</feature>
<gene>
    <name evidence="3" type="ORF">ACFO5X_11115</name>
</gene>
<evidence type="ECO:0000256" key="2">
    <source>
        <dbReference type="SAM" id="Phobius"/>
    </source>
</evidence>
<feature type="region of interest" description="Disordered" evidence="1">
    <location>
        <begin position="139"/>
        <end position="162"/>
    </location>
</feature>
<reference evidence="4" key="1">
    <citation type="journal article" date="2019" name="Int. J. Syst. Evol. Microbiol.">
        <title>The Global Catalogue of Microorganisms (GCM) 10K type strain sequencing project: providing services to taxonomists for standard genome sequencing and annotation.</title>
        <authorList>
            <consortium name="The Broad Institute Genomics Platform"/>
            <consortium name="The Broad Institute Genome Sequencing Center for Infectious Disease"/>
            <person name="Wu L."/>
            <person name="Ma J."/>
        </authorList>
    </citation>
    <scope>NUCLEOTIDE SEQUENCE [LARGE SCALE GENOMIC DNA]</scope>
    <source>
        <strain evidence="4">CGMCC 4.7283</strain>
    </source>
</reference>
<dbReference type="NCBIfam" id="NF008528">
    <property type="entry name" value="PRK11463.1-2"/>
    <property type="match status" value="1"/>
</dbReference>
<protein>
    <submittedName>
        <fullName evidence="3">FxsA family protein</fullName>
    </submittedName>
</protein>
<keyword evidence="2" id="KW-1133">Transmembrane helix</keyword>
<keyword evidence="2" id="KW-0812">Transmembrane</keyword>